<feature type="region of interest" description="Disordered" evidence="1">
    <location>
        <begin position="128"/>
        <end position="154"/>
    </location>
</feature>
<feature type="transmembrane region" description="Helical" evidence="2">
    <location>
        <begin position="94"/>
        <end position="113"/>
    </location>
</feature>
<name>A0A517MXT5_9BACT</name>
<evidence type="ECO:0000313" key="4">
    <source>
        <dbReference type="Proteomes" id="UP000319852"/>
    </source>
</evidence>
<evidence type="ECO:0000313" key="3">
    <source>
        <dbReference type="EMBL" id="QDS99692.1"/>
    </source>
</evidence>
<evidence type="ECO:0000256" key="1">
    <source>
        <dbReference type="SAM" id="MobiDB-lite"/>
    </source>
</evidence>
<dbReference type="AlphaFoldDB" id="A0A517MXT5"/>
<keyword evidence="4" id="KW-1185">Reference proteome</keyword>
<protein>
    <recommendedName>
        <fullName evidence="5">ATP synthase protein I</fullName>
    </recommendedName>
</protein>
<keyword evidence="2" id="KW-1133">Transmembrane helix</keyword>
<accession>A0A517MXT5</accession>
<evidence type="ECO:0000256" key="2">
    <source>
        <dbReference type="SAM" id="Phobius"/>
    </source>
</evidence>
<dbReference type="EMBL" id="CP036263">
    <property type="protein sequence ID" value="QDS99692.1"/>
    <property type="molecule type" value="Genomic_DNA"/>
</dbReference>
<sequence>MTGIWKPALILGIVFVVVAAIAAGVTAGKYGSDAYLSCGLAAAVVWLAGTIGLVLTSLASDAHSRLNALLMGMLVRLGLPLASLVIVPQMSERLAAAGFAGLVLVFYLVGLVVETPLLMGLVKKAQDTSEKPPVDPLSSDRFLDSKQSPNGAAL</sequence>
<organism evidence="3 4">
    <name type="scientific">Adhaeretor mobilis</name>
    <dbReference type="NCBI Taxonomy" id="1930276"/>
    <lineage>
        <taxon>Bacteria</taxon>
        <taxon>Pseudomonadati</taxon>
        <taxon>Planctomycetota</taxon>
        <taxon>Planctomycetia</taxon>
        <taxon>Pirellulales</taxon>
        <taxon>Lacipirellulaceae</taxon>
        <taxon>Adhaeretor</taxon>
    </lineage>
</organism>
<dbReference type="KEGG" id="amob:HG15A2_30190"/>
<feature type="transmembrane region" description="Helical" evidence="2">
    <location>
        <begin position="68"/>
        <end position="88"/>
    </location>
</feature>
<keyword evidence="2" id="KW-0472">Membrane</keyword>
<feature type="transmembrane region" description="Helical" evidence="2">
    <location>
        <begin position="34"/>
        <end position="56"/>
    </location>
</feature>
<reference evidence="3 4" key="1">
    <citation type="submission" date="2019-02" db="EMBL/GenBank/DDBJ databases">
        <title>Deep-cultivation of Planctomycetes and their phenomic and genomic characterization uncovers novel biology.</title>
        <authorList>
            <person name="Wiegand S."/>
            <person name="Jogler M."/>
            <person name="Boedeker C."/>
            <person name="Pinto D."/>
            <person name="Vollmers J."/>
            <person name="Rivas-Marin E."/>
            <person name="Kohn T."/>
            <person name="Peeters S.H."/>
            <person name="Heuer A."/>
            <person name="Rast P."/>
            <person name="Oberbeckmann S."/>
            <person name="Bunk B."/>
            <person name="Jeske O."/>
            <person name="Meyerdierks A."/>
            <person name="Storesund J.E."/>
            <person name="Kallscheuer N."/>
            <person name="Luecker S."/>
            <person name="Lage O.M."/>
            <person name="Pohl T."/>
            <person name="Merkel B.J."/>
            <person name="Hornburger P."/>
            <person name="Mueller R.-W."/>
            <person name="Bruemmer F."/>
            <person name="Labrenz M."/>
            <person name="Spormann A.M."/>
            <person name="Op den Camp H."/>
            <person name="Overmann J."/>
            <person name="Amann R."/>
            <person name="Jetten M.S.M."/>
            <person name="Mascher T."/>
            <person name="Medema M.H."/>
            <person name="Devos D.P."/>
            <person name="Kaster A.-K."/>
            <person name="Ovreas L."/>
            <person name="Rohde M."/>
            <person name="Galperin M.Y."/>
            <person name="Jogler C."/>
        </authorList>
    </citation>
    <scope>NUCLEOTIDE SEQUENCE [LARGE SCALE GENOMIC DNA]</scope>
    <source>
        <strain evidence="3 4">HG15A2</strain>
    </source>
</reference>
<evidence type="ECO:0008006" key="5">
    <source>
        <dbReference type="Google" id="ProtNLM"/>
    </source>
</evidence>
<dbReference type="Proteomes" id="UP000319852">
    <property type="component" value="Chromosome"/>
</dbReference>
<keyword evidence="2" id="KW-0812">Transmembrane</keyword>
<dbReference type="RefSeq" id="WP_145060868.1">
    <property type="nucleotide sequence ID" value="NZ_CP036263.1"/>
</dbReference>
<gene>
    <name evidence="3" type="ORF">HG15A2_30190</name>
</gene>
<feature type="compositionally biased region" description="Polar residues" evidence="1">
    <location>
        <begin position="145"/>
        <end position="154"/>
    </location>
</feature>
<proteinExistence type="predicted"/>